<feature type="region of interest" description="Disordered" evidence="8">
    <location>
        <begin position="286"/>
        <end position="307"/>
    </location>
</feature>
<dbReference type="InterPro" id="IPR050527">
    <property type="entry name" value="Snail/Krueppel_Znf"/>
</dbReference>
<evidence type="ECO:0000256" key="5">
    <source>
        <dbReference type="ARBA" id="ARBA00023242"/>
    </source>
</evidence>
<dbReference type="PANTHER" id="PTHR24388:SF53">
    <property type="entry name" value="CHORION TRANSCRIPTION FACTOR CF2-RELATED"/>
    <property type="match status" value="1"/>
</dbReference>
<comment type="similarity">
    <text evidence="6">Belongs to the snail C2H2-type zinc-finger protein family.</text>
</comment>
<dbReference type="Gene3D" id="3.30.160.60">
    <property type="entry name" value="Classic Zinc Finger"/>
    <property type="match status" value="1"/>
</dbReference>
<reference evidence="10 11" key="1">
    <citation type="submission" date="2024-05" db="EMBL/GenBank/DDBJ databases">
        <authorList>
            <person name="Wallberg A."/>
        </authorList>
    </citation>
    <scope>NUCLEOTIDE SEQUENCE [LARGE SCALE GENOMIC DNA]</scope>
</reference>
<keyword evidence="11" id="KW-1185">Reference proteome</keyword>
<dbReference type="Proteomes" id="UP001497623">
    <property type="component" value="Unassembled WGS sequence"/>
</dbReference>
<dbReference type="PROSITE" id="PS00028">
    <property type="entry name" value="ZINC_FINGER_C2H2_1"/>
    <property type="match status" value="2"/>
</dbReference>
<evidence type="ECO:0000313" key="10">
    <source>
        <dbReference type="EMBL" id="CAL4075907.1"/>
    </source>
</evidence>
<gene>
    <name evidence="10" type="ORF">MNOR_LOCUS9999</name>
</gene>
<dbReference type="InterPro" id="IPR013087">
    <property type="entry name" value="Znf_C2H2_type"/>
</dbReference>
<dbReference type="AlphaFoldDB" id="A0AAV2Q8V4"/>
<keyword evidence="4" id="KW-0862">Zinc</keyword>
<accession>A0AAV2Q8V4</accession>
<feature type="domain" description="C2H2-type" evidence="9">
    <location>
        <begin position="242"/>
        <end position="271"/>
    </location>
</feature>
<evidence type="ECO:0000256" key="4">
    <source>
        <dbReference type="ARBA" id="ARBA00022833"/>
    </source>
</evidence>
<dbReference type="PANTHER" id="PTHR24388">
    <property type="entry name" value="ZINC FINGER PROTEIN"/>
    <property type="match status" value="1"/>
</dbReference>
<feature type="non-terminal residue" evidence="10">
    <location>
        <position position="694"/>
    </location>
</feature>
<feature type="domain" description="C2H2-type" evidence="9">
    <location>
        <begin position="607"/>
        <end position="634"/>
    </location>
</feature>
<dbReference type="PROSITE" id="PS50157">
    <property type="entry name" value="ZINC_FINGER_C2H2_2"/>
    <property type="match status" value="2"/>
</dbReference>
<comment type="caution">
    <text evidence="10">The sequence shown here is derived from an EMBL/GenBank/DDBJ whole genome shotgun (WGS) entry which is preliminary data.</text>
</comment>
<keyword evidence="1" id="KW-0479">Metal-binding</keyword>
<feature type="compositionally biased region" description="Polar residues" evidence="8">
    <location>
        <begin position="286"/>
        <end position="295"/>
    </location>
</feature>
<dbReference type="GO" id="GO:0000978">
    <property type="term" value="F:RNA polymerase II cis-regulatory region sequence-specific DNA binding"/>
    <property type="evidence" value="ECO:0007669"/>
    <property type="project" value="TreeGrafter"/>
</dbReference>
<evidence type="ECO:0000256" key="3">
    <source>
        <dbReference type="ARBA" id="ARBA00022771"/>
    </source>
</evidence>
<evidence type="ECO:0000313" key="11">
    <source>
        <dbReference type="Proteomes" id="UP001497623"/>
    </source>
</evidence>
<sequence>FQKDAQSDYLIPNITKQKPEELYKKRISENEKPILIIGKSSKDTTIKAFMPVIKSQPISIKIDTGSGILRNLKHESTHKKDQTLDILHTKAGNNQSSDLCCMYCGMIFIQKHVYNNHILVCPHRGKSKTYRCIYCKLDTDSKESFLSHIKSCPKRVTKNKHILNAGFQANKKVRKITITKDIDTEESLSSEDEESENNISVIYDDDEELNNDDYCDEDEDYEKRISKIKTKHLGPILINGKFKCRDCFRTFSKDEQYKRHIKACTNAPLNASRIDLDFLPEDSKTFDNTTSSSNVLKRKRGRPRKNPLTEDVINISNELKIHEGNLNKNKGEDFLDIARKNTLNNTWKNGNESENQHIINKITEKEFLSLEVEKSPISEKAKEMESNMISEKTIKGIFFSVISTGESESASNNKCQLSETVENYHSLRNNSNVSTELYVNCAICYEKLLSKSEYADHLTNFHLDDITNMHDLLSGHTSLDTFICPLCHLYYVSTDLLLCHLVCVHTELLQKTYKEVLKSEKENGKFSCPWCNRISYTQQLYLEHIAIDHHKIFDNKRKKTQDKPIQEVKKENVSIIENNDYILHKENKNRQNYIKIAKTPKNYNQEIICPECGSYFKTLGFLNHHQKTGACERQVKKNFICNETECNGRSFYRLQNLFKHMKKVHGKTVKCRKLEFKNYNNFMDWMQSEELKHK</sequence>
<name>A0AAV2Q8V4_MEGNR</name>
<keyword evidence="3 7" id="KW-0863">Zinc-finger</keyword>
<dbReference type="SMART" id="SM00355">
    <property type="entry name" value="ZnF_C2H2"/>
    <property type="match status" value="8"/>
</dbReference>
<protein>
    <recommendedName>
        <fullName evidence="9">C2H2-type domain-containing protein</fullName>
    </recommendedName>
</protein>
<dbReference type="EMBL" id="CAXKWB010004957">
    <property type="protein sequence ID" value="CAL4075907.1"/>
    <property type="molecule type" value="Genomic_DNA"/>
</dbReference>
<feature type="non-terminal residue" evidence="10">
    <location>
        <position position="1"/>
    </location>
</feature>
<dbReference type="GO" id="GO:0000981">
    <property type="term" value="F:DNA-binding transcription factor activity, RNA polymerase II-specific"/>
    <property type="evidence" value="ECO:0007669"/>
    <property type="project" value="TreeGrafter"/>
</dbReference>
<evidence type="ECO:0000256" key="1">
    <source>
        <dbReference type="ARBA" id="ARBA00022723"/>
    </source>
</evidence>
<keyword evidence="5" id="KW-0539">Nucleus</keyword>
<evidence type="ECO:0000259" key="9">
    <source>
        <dbReference type="PROSITE" id="PS50157"/>
    </source>
</evidence>
<organism evidence="10 11">
    <name type="scientific">Meganyctiphanes norvegica</name>
    <name type="common">Northern krill</name>
    <name type="synonym">Thysanopoda norvegica</name>
    <dbReference type="NCBI Taxonomy" id="48144"/>
    <lineage>
        <taxon>Eukaryota</taxon>
        <taxon>Metazoa</taxon>
        <taxon>Ecdysozoa</taxon>
        <taxon>Arthropoda</taxon>
        <taxon>Crustacea</taxon>
        <taxon>Multicrustacea</taxon>
        <taxon>Malacostraca</taxon>
        <taxon>Eumalacostraca</taxon>
        <taxon>Eucarida</taxon>
        <taxon>Euphausiacea</taxon>
        <taxon>Euphausiidae</taxon>
        <taxon>Meganyctiphanes</taxon>
    </lineage>
</organism>
<keyword evidence="2" id="KW-0677">Repeat</keyword>
<evidence type="ECO:0000256" key="7">
    <source>
        <dbReference type="PROSITE-ProRule" id="PRU00042"/>
    </source>
</evidence>
<evidence type="ECO:0000256" key="2">
    <source>
        <dbReference type="ARBA" id="ARBA00022737"/>
    </source>
</evidence>
<proteinExistence type="inferred from homology"/>
<feature type="compositionally biased region" description="Basic residues" evidence="8">
    <location>
        <begin position="296"/>
        <end position="305"/>
    </location>
</feature>
<dbReference type="GO" id="GO:0008270">
    <property type="term" value="F:zinc ion binding"/>
    <property type="evidence" value="ECO:0007669"/>
    <property type="project" value="UniProtKB-KW"/>
</dbReference>
<evidence type="ECO:0000256" key="8">
    <source>
        <dbReference type="SAM" id="MobiDB-lite"/>
    </source>
</evidence>
<evidence type="ECO:0000256" key="6">
    <source>
        <dbReference type="ARBA" id="ARBA00037948"/>
    </source>
</evidence>